<feature type="transmembrane region" description="Helical" evidence="1">
    <location>
        <begin position="20"/>
        <end position="39"/>
    </location>
</feature>
<gene>
    <name evidence="2" type="ORF">BJ875DRAFT_166661</name>
</gene>
<reference evidence="2" key="1">
    <citation type="journal article" date="2021" name="IMA Fungus">
        <title>Genomic characterization of three marine fungi, including Emericellopsis atlantica sp. nov. with signatures of a generalist lifestyle and marine biomass degradation.</title>
        <authorList>
            <person name="Hagestad O.C."/>
            <person name="Hou L."/>
            <person name="Andersen J.H."/>
            <person name="Hansen E.H."/>
            <person name="Altermark B."/>
            <person name="Li C."/>
            <person name="Kuhnert E."/>
            <person name="Cox R.J."/>
            <person name="Crous P.W."/>
            <person name="Spatafora J.W."/>
            <person name="Lail K."/>
            <person name="Amirebrahimi M."/>
            <person name="Lipzen A."/>
            <person name="Pangilinan J."/>
            <person name="Andreopoulos W."/>
            <person name="Hayes R.D."/>
            <person name="Ng V."/>
            <person name="Grigoriev I.V."/>
            <person name="Jackson S.A."/>
            <person name="Sutton T.D.S."/>
            <person name="Dobson A.D.W."/>
            <person name="Rama T."/>
        </authorList>
    </citation>
    <scope>NUCLEOTIDE SEQUENCE</scope>
    <source>
        <strain evidence="2">TRa018bII</strain>
    </source>
</reference>
<keyword evidence="1" id="KW-0812">Transmembrane</keyword>
<sequence>MSKQMATVSSAGDAVPFEAACSLSSGLVILAGIRIYGYFQPAQGRPWQLAISSISFASSASTLGMVFSKTYRRHEGVHLGLLLWNSGILGMCEAECLLVLLGKLHPRLLKGFYWILAVLWLLMVVGFICIAVQHRHSQSIWIVLLSAATGAVYILLCIGYTILCSQSMATTTRVLLLCLAAPCPFPLIVSASLLGRNAAGSISGRLVLSAWVISHIHSFGMYRLN</sequence>
<dbReference type="EMBL" id="MU251700">
    <property type="protein sequence ID" value="KAG9230114.1"/>
    <property type="molecule type" value="Genomic_DNA"/>
</dbReference>
<dbReference type="AlphaFoldDB" id="A0A9P8C1A3"/>
<feature type="transmembrane region" description="Helical" evidence="1">
    <location>
        <begin position="112"/>
        <end position="132"/>
    </location>
</feature>
<keyword evidence="1" id="KW-0472">Membrane</keyword>
<name>A0A9P8C1A3_9HELO</name>
<dbReference type="Proteomes" id="UP000824998">
    <property type="component" value="Unassembled WGS sequence"/>
</dbReference>
<feature type="transmembrane region" description="Helical" evidence="1">
    <location>
        <begin position="79"/>
        <end position="100"/>
    </location>
</feature>
<accession>A0A9P8C1A3</accession>
<comment type="caution">
    <text evidence="2">The sequence shown here is derived from an EMBL/GenBank/DDBJ whole genome shotgun (WGS) entry which is preliminary data.</text>
</comment>
<feature type="transmembrane region" description="Helical" evidence="1">
    <location>
        <begin position="139"/>
        <end position="162"/>
    </location>
</feature>
<feature type="transmembrane region" description="Helical" evidence="1">
    <location>
        <begin position="174"/>
        <end position="194"/>
    </location>
</feature>
<proteinExistence type="predicted"/>
<dbReference type="OrthoDB" id="10473385at2759"/>
<keyword evidence="1" id="KW-1133">Transmembrane helix</keyword>
<evidence type="ECO:0000313" key="2">
    <source>
        <dbReference type="EMBL" id="KAG9230114.1"/>
    </source>
</evidence>
<protein>
    <submittedName>
        <fullName evidence="2">Uncharacterized protein</fullName>
    </submittedName>
</protein>
<organism evidence="2 3">
    <name type="scientific">Amylocarpus encephaloides</name>
    <dbReference type="NCBI Taxonomy" id="45428"/>
    <lineage>
        <taxon>Eukaryota</taxon>
        <taxon>Fungi</taxon>
        <taxon>Dikarya</taxon>
        <taxon>Ascomycota</taxon>
        <taxon>Pezizomycotina</taxon>
        <taxon>Leotiomycetes</taxon>
        <taxon>Helotiales</taxon>
        <taxon>Helotiales incertae sedis</taxon>
        <taxon>Amylocarpus</taxon>
    </lineage>
</organism>
<keyword evidence="3" id="KW-1185">Reference proteome</keyword>
<evidence type="ECO:0000256" key="1">
    <source>
        <dbReference type="SAM" id="Phobius"/>
    </source>
</evidence>
<evidence type="ECO:0000313" key="3">
    <source>
        <dbReference type="Proteomes" id="UP000824998"/>
    </source>
</evidence>